<evidence type="ECO:0000256" key="1">
    <source>
        <dbReference type="SAM" id="Phobius"/>
    </source>
</evidence>
<keyword evidence="4" id="KW-1185">Reference proteome</keyword>
<feature type="transmembrane region" description="Helical" evidence="1">
    <location>
        <begin position="109"/>
        <end position="127"/>
    </location>
</feature>
<reference evidence="3 4" key="1">
    <citation type="submission" date="2019-12" db="EMBL/GenBank/DDBJ databases">
        <title>Mucilaginibacter sp. HME9299 genome sequencing and assembly.</title>
        <authorList>
            <person name="Kang H."/>
            <person name="Kim H."/>
            <person name="Joh K."/>
        </authorList>
    </citation>
    <scope>NUCLEOTIDE SEQUENCE [LARGE SCALE GENOMIC DNA]</scope>
    <source>
        <strain evidence="3 4">HME9299</strain>
    </source>
</reference>
<feature type="transmembrane region" description="Helical" evidence="1">
    <location>
        <begin position="165"/>
        <end position="185"/>
    </location>
</feature>
<dbReference type="GO" id="GO:0009103">
    <property type="term" value="P:lipopolysaccharide biosynthetic process"/>
    <property type="evidence" value="ECO:0007669"/>
    <property type="project" value="TreeGrafter"/>
</dbReference>
<dbReference type="GO" id="GO:0016020">
    <property type="term" value="C:membrane"/>
    <property type="evidence" value="ECO:0007669"/>
    <property type="project" value="TreeGrafter"/>
</dbReference>
<keyword evidence="1" id="KW-0812">Transmembrane</keyword>
<name>A0A6I4I9V1_9SPHI</name>
<feature type="transmembrane region" description="Helical" evidence="1">
    <location>
        <begin position="325"/>
        <end position="346"/>
    </location>
</feature>
<evidence type="ECO:0000313" key="4">
    <source>
        <dbReference type="Proteomes" id="UP000434850"/>
    </source>
</evidence>
<keyword evidence="3" id="KW-0808">Transferase</keyword>
<feature type="transmembrane region" description="Helical" evidence="1">
    <location>
        <begin position="225"/>
        <end position="248"/>
    </location>
</feature>
<dbReference type="PANTHER" id="PTHR23028">
    <property type="entry name" value="ACETYLTRANSFERASE"/>
    <property type="match status" value="1"/>
</dbReference>
<evidence type="ECO:0000313" key="3">
    <source>
        <dbReference type="EMBL" id="MVN90229.1"/>
    </source>
</evidence>
<dbReference type="EMBL" id="WQLA01000001">
    <property type="protein sequence ID" value="MVN90229.1"/>
    <property type="molecule type" value="Genomic_DNA"/>
</dbReference>
<feature type="transmembrane region" description="Helical" evidence="1">
    <location>
        <begin position="381"/>
        <end position="402"/>
    </location>
</feature>
<evidence type="ECO:0000259" key="2">
    <source>
        <dbReference type="Pfam" id="PF01757"/>
    </source>
</evidence>
<gene>
    <name evidence="3" type="ORF">GO816_03740</name>
</gene>
<feature type="transmembrane region" description="Helical" evidence="1">
    <location>
        <begin position="69"/>
        <end position="89"/>
    </location>
</feature>
<comment type="caution">
    <text evidence="3">The sequence shown here is derived from an EMBL/GenBank/DDBJ whole genome shotgun (WGS) entry which is preliminary data.</text>
</comment>
<dbReference type="Pfam" id="PF01757">
    <property type="entry name" value="Acyl_transf_3"/>
    <property type="match status" value="1"/>
</dbReference>
<feature type="transmembrane region" description="Helical" evidence="1">
    <location>
        <begin position="30"/>
        <end position="48"/>
    </location>
</feature>
<keyword evidence="1" id="KW-1133">Transmembrane helix</keyword>
<feature type="transmembrane region" description="Helical" evidence="1">
    <location>
        <begin position="292"/>
        <end position="313"/>
    </location>
</feature>
<keyword evidence="3" id="KW-0012">Acyltransferase</keyword>
<sequence>MPLWYLLCNKHIVKFEFIITIVTQKNLQSYIPALTGVRALAAYLVFISHFEYVFDGNFPHAVQRFLQEFHMGVTIFFVLSGFLITYRYYNNFHLTKDWFKQYLKNRVARIYPMYFLLTVLAFVYYYVTHDEKITKGFPSVPGLLLMHVTFVRGFFANLWDTGIAQGWSLTVEECFYFSAPFVFLINKKYRQFYTQPLVLTGAGLLLVVIFRNVNWYGFFGNFTFTMIYTFLGRCFEFFVGIQLALILLNKGIERTNKIKYTYLGFLLMMVCVGIMSQLAIPKGWMAGLHNPFGIITNNYLLPPCIAMFFYGLLTESTVFKTILSFKFVELLGKSSYIFYLIHLGYIRDFLNDWINKANDWIFEYYDAHGMSWEHSPFENDIINLIIQFVLLNALSILLFKTIEEPMNHYIRKSNFLIKNKPRNQENESALIK</sequence>
<feature type="transmembrane region" description="Helical" evidence="1">
    <location>
        <begin position="260"/>
        <end position="280"/>
    </location>
</feature>
<proteinExistence type="predicted"/>
<dbReference type="GO" id="GO:0016747">
    <property type="term" value="F:acyltransferase activity, transferring groups other than amino-acyl groups"/>
    <property type="evidence" value="ECO:0007669"/>
    <property type="project" value="InterPro"/>
</dbReference>
<feature type="transmembrane region" description="Helical" evidence="1">
    <location>
        <begin position="197"/>
        <end position="219"/>
    </location>
</feature>
<accession>A0A6I4I9V1</accession>
<dbReference type="PANTHER" id="PTHR23028:SF53">
    <property type="entry name" value="ACYL_TRANSF_3 DOMAIN-CONTAINING PROTEIN"/>
    <property type="match status" value="1"/>
</dbReference>
<keyword evidence="1" id="KW-0472">Membrane</keyword>
<protein>
    <submittedName>
        <fullName evidence="3">Acyltransferase family protein</fullName>
    </submittedName>
</protein>
<feature type="domain" description="Acyltransferase 3" evidence="2">
    <location>
        <begin position="32"/>
        <end position="361"/>
    </location>
</feature>
<dbReference type="InterPro" id="IPR050879">
    <property type="entry name" value="Acyltransferase_3"/>
</dbReference>
<organism evidence="3 4">
    <name type="scientific">Mucilaginibacter aquatilis</name>
    <dbReference type="NCBI Taxonomy" id="1517760"/>
    <lineage>
        <taxon>Bacteria</taxon>
        <taxon>Pseudomonadati</taxon>
        <taxon>Bacteroidota</taxon>
        <taxon>Sphingobacteriia</taxon>
        <taxon>Sphingobacteriales</taxon>
        <taxon>Sphingobacteriaceae</taxon>
        <taxon>Mucilaginibacter</taxon>
    </lineage>
</organism>
<dbReference type="Proteomes" id="UP000434850">
    <property type="component" value="Unassembled WGS sequence"/>
</dbReference>
<dbReference type="AlphaFoldDB" id="A0A6I4I9V1"/>
<dbReference type="InterPro" id="IPR002656">
    <property type="entry name" value="Acyl_transf_3_dom"/>
</dbReference>